<dbReference type="Proteomes" id="UP000292039">
    <property type="component" value="Unassembled WGS sequence"/>
</dbReference>
<sequence>MIKPLPSVKPRRSRQRVSPAAHRRHLSASSCIRSRDDLSFTRRDASGRLVNWMVPQRAGEWHVHYGIGESWFDEVVQLARHDPEEAYTALRMAGPLLLPYMNFGHAEGFFNRMAQWAVGGILAADGQLALPFELPSLGEAVHPGMAFYRQPPPDSSIG</sequence>
<gene>
    <name evidence="2" type="ORF">EV679_1915</name>
</gene>
<evidence type="ECO:0000313" key="3">
    <source>
        <dbReference type="Proteomes" id="UP000292039"/>
    </source>
</evidence>
<feature type="compositionally biased region" description="Basic residues" evidence="1">
    <location>
        <begin position="9"/>
        <end position="26"/>
    </location>
</feature>
<dbReference type="RefSeq" id="WP_068372327.1">
    <property type="nucleotide sequence ID" value="NZ_CBCSEB010000001.1"/>
</dbReference>
<comment type="caution">
    <text evidence="2">The sequence shown here is derived from an EMBL/GenBank/DDBJ whole genome shotgun (WGS) entry which is preliminary data.</text>
</comment>
<evidence type="ECO:0000256" key="1">
    <source>
        <dbReference type="SAM" id="MobiDB-lite"/>
    </source>
</evidence>
<protein>
    <submittedName>
        <fullName evidence="2">Uncharacterized protein</fullName>
    </submittedName>
</protein>
<feature type="region of interest" description="Disordered" evidence="1">
    <location>
        <begin position="1"/>
        <end position="26"/>
    </location>
</feature>
<reference evidence="2 3" key="1">
    <citation type="submission" date="2019-02" db="EMBL/GenBank/DDBJ databases">
        <title>Genomic Encyclopedia of Type Strains, Phase IV (KMG-IV): sequencing the most valuable type-strain genomes for metagenomic binning, comparative biology and taxonomic classification.</title>
        <authorList>
            <person name="Goeker M."/>
        </authorList>
    </citation>
    <scope>NUCLEOTIDE SEQUENCE [LARGE SCALE GENOMIC DNA]</scope>
    <source>
        <strain evidence="2 3">DSM 16618</strain>
    </source>
</reference>
<evidence type="ECO:0000313" key="2">
    <source>
        <dbReference type="EMBL" id="RZS70508.1"/>
    </source>
</evidence>
<dbReference type="EMBL" id="SGWZ01000002">
    <property type="protein sequence ID" value="RZS70508.1"/>
    <property type="molecule type" value="Genomic_DNA"/>
</dbReference>
<organism evidence="2 3">
    <name type="scientific">Kerstersia gyiorum</name>
    <dbReference type="NCBI Taxonomy" id="206506"/>
    <lineage>
        <taxon>Bacteria</taxon>
        <taxon>Pseudomonadati</taxon>
        <taxon>Pseudomonadota</taxon>
        <taxon>Betaproteobacteria</taxon>
        <taxon>Burkholderiales</taxon>
        <taxon>Alcaligenaceae</taxon>
        <taxon>Kerstersia</taxon>
    </lineage>
</organism>
<name>A0A4Q7MPG8_9BURK</name>
<proteinExistence type="predicted"/>
<dbReference type="OrthoDB" id="8611785at2"/>
<accession>A0A4Q7MPG8</accession>
<dbReference type="AlphaFoldDB" id="A0A4Q7MPG8"/>